<feature type="region of interest" description="Disordered" evidence="2">
    <location>
        <begin position="1"/>
        <end position="20"/>
    </location>
</feature>
<dbReference type="Proteomes" id="UP001465717">
    <property type="component" value="Unassembled WGS sequence"/>
</dbReference>
<dbReference type="Pfam" id="PF00078">
    <property type="entry name" value="RVT_1"/>
    <property type="match status" value="1"/>
</dbReference>
<feature type="domain" description="Reverse transcriptase" evidence="3">
    <location>
        <begin position="118"/>
        <end position="193"/>
    </location>
</feature>
<dbReference type="CDD" id="cd01651">
    <property type="entry name" value="RT_G2_intron"/>
    <property type="match status" value="1"/>
</dbReference>
<feature type="compositionally biased region" description="Basic and acidic residues" evidence="2">
    <location>
        <begin position="1"/>
        <end position="11"/>
    </location>
</feature>
<dbReference type="PANTHER" id="PTHR34047:SF10">
    <property type="entry name" value="GROUP II INTRON-ASSOCIATED OPEN READING FRAME"/>
    <property type="match status" value="1"/>
</dbReference>
<comment type="caution">
    <text evidence="5">The sequence shown here is derived from an EMBL/GenBank/DDBJ whole genome shotgun (WGS) entry which is preliminary data.</text>
</comment>
<dbReference type="InterPro" id="IPR051083">
    <property type="entry name" value="GrpII_Intron_Splice-Mob/Def"/>
</dbReference>
<dbReference type="EMBL" id="JBBNGE010000132">
    <property type="protein sequence ID" value="MEQ2509628.1"/>
    <property type="molecule type" value="Genomic_DNA"/>
</dbReference>
<keyword evidence="5" id="KW-0695">RNA-directed DNA polymerase</keyword>
<dbReference type="InterPro" id="IPR000477">
    <property type="entry name" value="RT_dom"/>
</dbReference>
<dbReference type="RefSeq" id="WP_349226923.1">
    <property type="nucleotide sequence ID" value="NZ_JBBNFG020000095.1"/>
</dbReference>
<dbReference type="GO" id="GO:0003964">
    <property type="term" value="F:RNA-directed DNA polymerase activity"/>
    <property type="evidence" value="ECO:0007669"/>
    <property type="project" value="UniProtKB-KW"/>
</dbReference>
<evidence type="ECO:0000313" key="6">
    <source>
        <dbReference type="Proteomes" id="UP001465717"/>
    </source>
</evidence>
<feature type="domain" description="Reverse transcriptase N-terminal" evidence="4">
    <location>
        <begin position="22"/>
        <end position="103"/>
    </location>
</feature>
<comment type="similarity">
    <text evidence="1">Belongs to the bacterial reverse transcriptase family.</text>
</comment>
<evidence type="ECO:0000259" key="3">
    <source>
        <dbReference type="Pfam" id="PF00078"/>
    </source>
</evidence>
<protein>
    <submittedName>
        <fullName evidence="5">Reverse transcriptase N-terminal domain-containing protein</fullName>
    </submittedName>
</protein>
<evidence type="ECO:0000313" key="5">
    <source>
        <dbReference type="EMBL" id="MEQ2509628.1"/>
    </source>
</evidence>
<feature type="non-terminal residue" evidence="5">
    <location>
        <position position="193"/>
    </location>
</feature>
<keyword evidence="6" id="KW-1185">Reference proteome</keyword>
<evidence type="ECO:0000256" key="2">
    <source>
        <dbReference type="SAM" id="MobiDB-lite"/>
    </source>
</evidence>
<dbReference type="InterPro" id="IPR025960">
    <property type="entry name" value="RVT_N"/>
</dbReference>
<keyword evidence="5" id="KW-0808">Transferase</keyword>
<evidence type="ECO:0000259" key="4">
    <source>
        <dbReference type="Pfam" id="PF13655"/>
    </source>
</evidence>
<reference evidence="5 6" key="1">
    <citation type="submission" date="2024-04" db="EMBL/GenBank/DDBJ databases">
        <title>Human intestinal bacterial collection.</title>
        <authorList>
            <person name="Pauvert C."/>
            <person name="Hitch T.C.A."/>
            <person name="Clavel T."/>
        </authorList>
    </citation>
    <scope>NUCLEOTIDE SEQUENCE [LARGE SCALE GENOMIC DNA]</scope>
    <source>
        <strain evidence="5 6">CLA-AA-H174</strain>
    </source>
</reference>
<gene>
    <name evidence="5" type="ORF">AAAT87_15435</name>
</gene>
<dbReference type="Pfam" id="PF13655">
    <property type="entry name" value="RVT_N"/>
    <property type="match status" value="1"/>
</dbReference>
<dbReference type="PANTHER" id="PTHR34047">
    <property type="entry name" value="NUCLEAR INTRON MATURASE 1, MITOCHONDRIAL-RELATED"/>
    <property type="match status" value="1"/>
</dbReference>
<organism evidence="5 6">
    <name type="scientific">Segatella sinensis</name>
    <dbReference type="NCBI Taxonomy" id="3085167"/>
    <lineage>
        <taxon>Bacteria</taxon>
        <taxon>Pseudomonadati</taxon>
        <taxon>Bacteroidota</taxon>
        <taxon>Bacteroidia</taxon>
        <taxon>Bacteroidales</taxon>
        <taxon>Prevotellaceae</taxon>
        <taxon>Segatella</taxon>
    </lineage>
</organism>
<keyword evidence="5" id="KW-0548">Nucleotidyltransferase</keyword>
<evidence type="ECO:0000256" key="1">
    <source>
        <dbReference type="ARBA" id="ARBA00034120"/>
    </source>
</evidence>
<name>A0ABV1G2V0_9BACT</name>
<dbReference type="InterPro" id="IPR043502">
    <property type="entry name" value="DNA/RNA_pol_sf"/>
</dbReference>
<accession>A0ABV1G2V0</accession>
<dbReference type="SUPFAM" id="SSF56672">
    <property type="entry name" value="DNA/RNA polymerases"/>
    <property type="match status" value="1"/>
</dbReference>
<proteinExistence type="inferred from homology"/>
<sequence>MKKRQESEAKAECASSATPDSWRTIPWGSCEQKVRKLQVRIVEALKANRIGKVKSLQRILINSFSAKALAVRQVTSNKGGSTAGVDKVTWLTEVERYNAIGSLKTRGYKPKPLRRVFIPKKNGKQRPLGIPTIKDRAMQALFLMALEPVSETLADGNSYGFRKYRSCADAIDQIHRCLSKKYSATWVLEGDIK</sequence>